<comment type="caution">
    <text evidence="1">The sequence shown here is derived from an EMBL/GenBank/DDBJ whole genome shotgun (WGS) entry which is preliminary data.</text>
</comment>
<protein>
    <submittedName>
        <fullName evidence="1">Uncharacterized protein</fullName>
    </submittedName>
</protein>
<dbReference type="AlphaFoldDB" id="A0AAE0DQG2"/>
<organism evidence="1 2">
    <name type="scientific">Lepraria neglecta</name>
    <dbReference type="NCBI Taxonomy" id="209136"/>
    <lineage>
        <taxon>Eukaryota</taxon>
        <taxon>Fungi</taxon>
        <taxon>Dikarya</taxon>
        <taxon>Ascomycota</taxon>
        <taxon>Pezizomycotina</taxon>
        <taxon>Lecanoromycetes</taxon>
        <taxon>OSLEUM clade</taxon>
        <taxon>Lecanoromycetidae</taxon>
        <taxon>Lecanorales</taxon>
        <taxon>Lecanorineae</taxon>
        <taxon>Stereocaulaceae</taxon>
        <taxon>Lepraria</taxon>
    </lineage>
</organism>
<keyword evidence="2" id="KW-1185">Reference proteome</keyword>
<evidence type="ECO:0000313" key="1">
    <source>
        <dbReference type="EMBL" id="KAK3179065.1"/>
    </source>
</evidence>
<sequence>MDRSRLQDLPSRPGFEQSLMAVSKSTTVRRPVQVATHSYPPTYWLGYHQWGSTLVAEEKVSKDQGVSSEFSAAGERIWALQYRQIKFKWYSSRKLENAALEPGVRWLTFDSGGDKAYGEGIEAGTGAGVGAEFGGVEIEFVIEAVMDDDLELGDQFDVQGTDGEVFLVPKQPERNMPEIFRGPKLGILEDSDNDE</sequence>
<dbReference type="Proteomes" id="UP001276659">
    <property type="component" value="Unassembled WGS sequence"/>
</dbReference>
<gene>
    <name evidence="1" type="ORF">OEA41_001204</name>
</gene>
<dbReference type="EMBL" id="JASNWA010000003">
    <property type="protein sequence ID" value="KAK3179065.1"/>
    <property type="molecule type" value="Genomic_DNA"/>
</dbReference>
<proteinExistence type="predicted"/>
<reference evidence="1" key="1">
    <citation type="submission" date="2022-11" db="EMBL/GenBank/DDBJ databases">
        <title>Chromosomal genome sequence assembly and mating type (MAT) locus characterization of the leprose asexual lichenized fungus Lepraria neglecta (Nyl.) Erichsen.</title>
        <authorList>
            <person name="Allen J.L."/>
            <person name="Pfeffer B."/>
        </authorList>
    </citation>
    <scope>NUCLEOTIDE SEQUENCE</scope>
    <source>
        <strain evidence="1">Allen 5258</strain>
    </source>
</reference>
<name>A0AAE0DQG2_9LECA</name>
<accession>A0AAE0DQG2</accession>
<evidence type="ECO:0000313" key="2">
    <source>
        <dbReference type="Proteomes" id="UP001276659"/>
    </source>
</evidence>